<sequence>MKKRGILHAELNAELSKLGHTDMVLLADCGMPVPTGVKVVDLAVIHGVPSFAQVLDALQNEYIFERCVAAAECQSGPVQTWLQERFPGIDYVSHAGLKTMSADAKLFIRTGEATPFANVALYCGVPF</sequence>
<dbReference type="PANTHER" id="PTHR37831:SF1">
    <property type="entry name" value="D-RIBOSE PYRANASE"/>
    <property type="match status" value="1"/>
</dbReference>
<dbReference type="InterPro" id="IPR023750">
    <property type="entry name" value="RbsD-like_sf"/>
</dbReference>
<keyword evidence="4 6" id="KW-0413">Isomerase</keyword>
<gene>
    <name evidence="6" type="primary">rbsD</name>
    <name evidence="6" type="ORF">ACFOW9_08100</name>
</gene>
<dbReference type="GO" id="GO:0062193">
    <property type="term" value="F:D-ribose pyranase activity"/>
    <property type="evidence" value="ECO:0007669"/>
    <property type="project" value="UniProtKB-EC"/>
</dbReference>
<keyword evidence="7" id="KW-1185">Reference proteome</keyword>
<evidence type="ECO:0000256" key="5">
    <source>
        <dbReference type="ARBA" id="ARBA00023277"/>
    </source>
</evidence>
<dbReference type="EMBL" id="JBHSCQ010000009">
    <property type="protein sequence ID" value="MFC4265560.1"/>
    <property type="molecule type" value="Genomic_DNA"/>
</dbReference>
<dbReference type="EC" id="5.4.99.62" evidence="2"/>
<evidence type="ECO:0000256" key="1">
    <source>
        <dbReference type="ARBA" id="ARBA00000223"/>
    </source>
</evidence>
<dbReference type="SUPFAM" id="SSF102546">
    <property type="entry name" value="RbsD-like"/>
    <property type="match status" value="1"/>
</dbReference>
<accession>A0ABV8QZA3</accession>
<keyword evidence="3" id="KW-0963">Cytoplasm</keyword>
<dbReference type="Pfam" id="PF05025">
    <property type="entry name" value="RbsD_FucU"/>
    <property type="match status" value="1"/>
</dbReference>
<dbReference type="PANTHER" id="PTHR37831">
    <property type="entry name" value="D-RIBOSE PYRANASE"/>
    <property type="match status" value="1"/>
</dbReference>
<dbReference type="Gene3D" id="3.40.1650.10">
    <property type="entry name" value="RbsD-like domain"/>
    <property type="match status" value="1"/>
</dbReference>
<evidence type="ECO:0000256" key="4">
    <source>
        <dbReference type="ARBA" id="ARBA00023235"/>
    </source>
</evidence>
<keyword evidence="5" id="KW-0119">Carbohydrate metabolism</keyword>
<dbReference type="RefSeq" id="WP_230068180.1">
    <property type="nucleotide sequence ID" value="NZ_BAABLL010000007.1"/>
</dbReference>
<name>A0ABV8QZA3_9MICC</name>
<comment type="caution">
    <text evidence="6">The sequence shown here is derived from an EMBL/GenBank/DDBJ whole genome shotgun (WGS) entry which is preliminary data.</text>
</comment>
<reference evidence="7" key="1">
    <citation type="journal article" date="2019" name="Int. J. Syst. Evol. Microbiol.">
        <title>The Global Catalogue of Microorganisms (GCM) 10K type strain sequencing project: providing services to taxonomists for standard genome sequencing and annotation.</title>
        <authorList>
            <consortium name="The Broad Institute Genomics Platform"/>
            <consortium name="The Broad Institute Genome Sequencing Center for Infectious Disease"/>
            <person name="Wu L."/>
            <person name="Ma J."/>
        </authorList>
    </citation>
    <scope>NUCLEOTIDE SEQUENCE [LARGE SCALE GENOMIC DNA]</scope>
    <source>
        <strain evidence="7">CGMCC 1.10698</strain>
    </source>
</reference>
<dbReference type="NCBIfam" id="NF008761">
    <property type="entry name" value="PRK11797.1"/>
    <property type="match status" value="1"/>
</dbReference>
<dbReference type="InterPro" id="IPR023064">
    <property type="entry name" value="D-ribose_pyranase"/>
</dbReference>
<evidence type="ECO:0000256" key="2">
    <source>
        <dbReference type="ARBA" id="ARBA00012862"/>
    </source>
</evidence>
<organism evidence="6 7">
    <name type="scientific">Arthrobacter cryoconiti</name>
    <dbReference type="NCBI Taxonomy" id="748907"/>
    <lineage>
        <taxon>Bacteria</taxon>
        <taxon>Bacillati</taxon>
        <taxon>Actinomycetota</taxon>
        <taxon>Actinomycetes</taxon>
        <taxon>Micrococcales</taxon>
        <taxon>Micrococcaceae</taxon>
        <taxon>Arthrobacter</taxon>
    </lineage>
</organism>
<proteinExistence type="predicted"/>
<dbReference type="Proteomes" id="UP001595773">
    <property type="component" value="Unassembled WGS sequence"/>
</dbReference>
<protein>
    <recommendedName>
        <fullName evidence="2">D-ribose pyranase</fullName>
        <ecNumber evidence="2">5.4.99.62</ecNumber>
    </recommendedName>
</protein>
<evidence type="ECO:0000313" key="6">
    <source>
        <dbReference type="EMBL" id="MFC4265560.1"/>
    </source>
</evidence>
<dbReference type="InterPro" id="IPR007721">
    <property type="entry name" value="RbsD_FucU"/>
</dbReference>
<comment type="catalytic activity">
    <reaction evidence="1">
        <text>beta-D-ribopyranose = beta-D-ribofuranose</text>
        <dbReference type="Rhea" id="RHEA:25432"/>
        <dbReference type="ChEBI" id="CHEBI:27476"/>
        <dbReference type="ChEBI" id="CHEBI:47002"/>
        <dbReference type="EC" id="5.4.99.62"/>
    </reaction>
</comment>
<evidence type="ECO:0000256" key="3">
    <source>
        <dbReference type="ARBA" id="ARBA00022490"/>
    </source>
</evidence>
<evidence type="ECO:0000313" key="7">
    <source>
        <dbReference type="Proteomes" id="UP001595773"/>
    </source>
</evidence>